<dbReference type="STRING" id="47311.MBCUT_18250"/>
<sequence length="264" mass="28877">MKNSKLSVKSFIKQLNSKKYLKNKESILSEGIRIYKEDFNIENVDYIESLEDTDNKVDNIIAHENLKHLLDSTSSCQISDALGKLTGRNGVLKDIKSINGKRAYGRVVTSKTNSDDWGTSLLAIDQAKKGNVIFILSSGESSAIWGELTSTCSSKKGLAGTVIVGATRDIDLLLGSDYPVFATETVPNAGNPIGLGDVNVNLRIQEDMVRPGDFVFADNTGVVLIPQELFQEVMIETLKIKISESKIISQIKDGKPLSKIIGLR</sequence>
<dbReference type="GO" id="GO:0047443">
    <property type="term" value="F:4-hydroxy-4-methyl-2-oxoglutarate aldolase activity"/>
    <property type="evidence" value="ECO:0007669"/>
    <property type="project" value="TreeGrafter"/>
</dbReference>
<dbReference type="PANTHER" id="PTHR33254">
    <property type="entry name" value="4-HYDROXY-4-METHYL-2-OXOGLUTARATE ALDOLASE 3-RELATED"/>
    <property type="match status" value="1"/>
</dbReference>
<dbReference type="SUPFAM" id="SSF89562">
    <property type="entry name" value="RraA-like"/>
    <property type="match status" value="1"/>
</dbReference>
<comment type="caution">
    <text evidence="1">The sequence shown here is derived from an EMBL/GenBank/DDBJ whole genome shotgun (WGS) entry which is preliminary data.</text>
</comment>
<dbReference type="Gene3D" id="3.50.30.40">
    <property type="entry name" value="Ribonuclease E inhibitor RraA/RraA-like"/>
    <property type="match status" value="1"/>
</dbReference>
<dbReference type="Pfam" id="PF03737">
    <property type="entry name" value="RraA-like"/>
    <property type="match status" value="1"/>
</dbReference>
<dbReference type="AlphaFoldDB" id="A0A166CZ71"/>
<keyword evidence="2" id="KW-1185">Reference proteome</keyword>
<gene>
    <name evidence="1" type="ORF">MBCUT_18250</name>
</gene>
<dbReference type="RefSeq" id="WP_084270788.1">
    <property type="nucleotide sequence ID" value="NZ_LWMW01000136.1"/>
</dbReference>
<organism evidence="1 2">
    <name type="scientific">Methanobrevibacter cuticularis</name>
    <dbReference type="NCBI Taxonomy" id="47311"/>
    <lineage>
        <taxon>Archaea</taxon>
        <taxon>Methanobacteriati</taxon>
        <taxon>Methanobacteriota</taxon>
        <taxon>Methanomada group</taxon>
        <taxon>Methanobacteria</taxon>
        <taxon>Methanobacteriales</taxon>
        <taxon>Methanobacteriaceae</taxon>
        <taxon>Methanobrevibacter</taxon>
    </lineage>
</organism>
<dbReference type="PANTHER" id="PTHR33254:SF4">
    <property type="entry name" value="4-HYDROXY-4-METHYL-2-OXOGLUTARATE ALDOLASE 3-RELATED"/>
    <property type="match status" value="1"/>
</dbReference>
<evidence type="ECO:0000313" key="2">
    <source>
        <dbReference type="Proteomes" id="UP000077275"/>
    </source>
</evidence>
<reference evidence="1 2" key="1">
    <citation type="submission" date="2016-04" db="EMBL/GenBank/DDBJ databases">
        <title>Genome sequence of Methanobrevibacter cuticularis DSM 11139.</title>
        <authorList>
            <person name="Poehlein A."/>
            <person name="Seedorf H."/>
            <person name="Daniel R."/>
        </authorList>
    </citation>
    <scope>NUCLEOTIDE SEQUENCE [LARGE SCALE GENOMIC DNA]</scope>
    <source>
        <strain evidence="1 2">DSM 11139</strain>
    </source>
</reference>
<dbReference type="EMBL" id="LWMW01000136">
    <property type="protein sequence ID" value="KZX15023.1"/>
    <property type="molecule type" value="Genomic_DNA"/>
</dbReference>
<dbReference type="PATRIC" id="fig|47311.3.peg.1982"/>
<name>A0A166CZ71_9EURY</name>
<dbReference type="CDD" id="cd16841">
    <property type="entry name" value="RraA_family"/>
    <property type="match status" value="1"/>
</dbReference>
<accession>A0A166CZ71</accession>
<dbReference type="InterPro" id="IPR036704">
    <property type="entry name" value="RraA/RraA-like_sf"/>
</dbReference>
<protein>
    <submittedName>
        <fullName evidence="1">Putative regulator of ribonuclease activity</fullName>
    </submittedName>
</protein>
<evidence type="ECO:0000313" key="1">
    <source>
        <dbReference type="EMBL" id="KZX15023.1"/>
    </source>
</evidence>
<proteinExistence type="predicted"/>
<dbReference type="OrthoDB" id="15246at2157"/>
<dbReference type="Proteomes" id="UP000077275">
    <property type="component" value="Unassembled WGS sequence"/>
</dbReference>
<dbReference type="GO" id="GO:0008948">
    <property type="term" value="F:oxaloacetate decarboxylase activity"/>
    <property type="evidence" value="ECO:0007669"/>
    <property type="project" value="TreeGrafter"/>
</dbReference>
<dbReference type="InterPro" id="IPR005493">
    <property type="entry name" value="RraA/RraA-like"/>
</dbReference>